<protein>
    <submittedName>
        <fullName evidence="9">Paraquat-inducible protein B</fullName>
    </submittedName>
</protein>
<dbReference type="EMBL" id="LDOU01000015">
    <property type="protein sequence ID" value="KLV07946.1"/>
    <property type="molecule type" value="Genomic_DNA"/>
</dbReference>
<dbReference type="Proteomes" id="UP000035909">
    <property type="component" value="Unassembled WGS sequence"/>
</dbReference>
<evidence type="ECO:0000256" key="6">
    <source>
        <dbReference type="ARBA" id="ARBA00023136"/>
    </source>
</evidence>
<reference evidence="9 10" key="1">
    <citation type="submission" date="2015-05" db="EMBL/GenBank/DDBJ databases">
        <title>Photobacterium galathea sp. nov.</title>
        <authorList>
            <person name="Machado H."/>
            <person name="Gram L."/>
        </authorList>
    </citation>
    <scope>NUCLEOTIDE SEQUENCE [LARGE SCALE GENOMIC DNA]</scope>
    <source>
        <strain evidence="9 10">DSM 22954</strain>
    </source>
</reference>
<evidence type="ECO:0000256" key="7">
    <source>
        <dbReference type="SAM" id="Phobius"/>
    </source>
</evidence>
<feature type="domain" description="Mce/MlaD" evidence="8">
    <location>
        <begin position="43"/>
        <end position="134"/>
    </location>
</feature>
<keyword evidence="5 7" id="KW-1133">Transmembrane helix</keyword>
<organism evidence="9 10">
    <name type="scientific">Photobacterium ganghwense</name>
    <dbReference type="NCBI Taxonomy" id="320778"/>
    <lineage>
        <taxon>Bacteria</taxon>
        <taxon>Pseudomonadati</taxon>
        <taxon>Pseudomonadota</taxon>
        <taxon>Gammaproteobacteria</taxon>
        <taxon>Vibrionales</taxon>
        <taxon>Vibrionaceae</taxon>
        <taxon>Photobacterium</taxon>
    </lineage>
</organism>
<comment type="caution">
    <text evidence="9">The sequence shown here is derived from an EMBL/GenBank/DDBJ whole genome shotgun (WGS) entry which is preliminary data.</text>
</comment>
<evidence type="ECO:0000256" key="2">
    <source>
        <dbReference type="ARBA" id="ARBA00022475"/>
    </source>
</evidence>
<comment type="subcellular location">
    <subcellularLocation>
        <location evidence="1">Cell inner membrane</location>
    </subcellularLocation>
</comment>
<feature type="transmembrane region" description="Helical" evidence="7">
    <location>
        <begin position="20"/>
        <end position="39"/>
    </location>
</feature>
<keyword evidence="3" id="KW-0997">Cell inner membrane</keyword>
<dbReference type="InterPro" id="IPR051800">
    <property type="entry name" value="PqiA-PqiB_transport"/>
</dbReference>
<evidence type="ECO:0000313" key="10">
    <source>
        <dbReference type="Proteomes" id="UP000035909"/>
    </source>
</evidence>
<evidence type="ECO:0000259" key="8">
    <source>
        <dbReference type="Pfam" id="PF02470"/>
    </source>
</evidence>
<name>A0A0J1H8E4_9GAMM</name>
<dbReference type="RefSeq" id="WP_047885839.1">
    <property type="nucleotide sequence ID" value="NZ_CP071326.1"/>
</dbReference>
<keyword evidence="2" id="KW-1003">Cell membrane</keyword>
<dbReference type="PANTHER" id="PTHR30462">
    <property type="entry name" value="INTERMEMBRANE TRANSPORT PROTEIN PQIB-RELATED"/>
    <property type="match status" value="1"/>
</dbReference>
<keyword evidence="6 7" id="KW-0472">Membrane</keyword>
<evidence type="ECO:0000313" key="9">
    <source>
        <dbReference type="EMBL" id="KLV07946.1"/>
    </source>
</evidence>
<keyword evidence="10" id="KW-1185">Reference proteome</keyword>
<dbReference type="AlphaFoldDB" id="A0A0J1H8E4"/>
<dbReference type="InterPro" id="IPR003399">
    <property type="entry name" value="Mce/MlaD"/>
</dbReference>
<dbReference type="PANTHER" id="PTHR30462:SF2">
    <property type="entry name" value="INTERMEMBRANE TRANSPORT PROTEIN PQIB"/>
    <property type="match status" value="1"/>
</dbReference>
<feature type="domain" description="Mce/MlaD" evidence="8">
    <location>
        <begin position="288"/>
        <end position="390"/>
    </location>
</feature>
<evidence type="ECO:0000256" key="1">
    <source>
        <dbReference type="ARBA" id="ARBA00004533"/>
    </source>
</evidence>
<evidence type="ECO:0000256" key="4">
    <source>
        <dbReference type="ARBA" id="ARBA00022692"/>
    </source>
</evidence>
<dbReference type="PATRIC" id="fig|320778.3.peg.3030"/>
<proteinExistence type="predicted"/>
<accession>A0A0J1H8E4</accession>
<dbReference type="Pfam" id="PF02470">
    <property type="entry name" value="MlaD"/>
    <property type="match status" value="3"/>
</dbReference>
<dbReference type="GO" id="GO:0005886">
    <property type="term" value="C:plasma membrane"/>
    <property type="evidence" value="ECO:0007669"/>
    <property type="project" value="UniProtKB-SubCell"/>
</dbReference>
<sequence length="549" mass="61001">MSEQPSSRAKTHVIKQVSSIWLVPLIAVGIGIWMLVQYITSQGPVITLRLDTAEGIEVGKTEIRALNVKVGVVTDVVLNDDYSAIEVTAQMDKDAERMLMEDTLFWVVKPRIGKSGVSGLDTLLSGAYIQLQPGHADKEKRHFDVLDIPPVAPPDAKGLRLILTHNEAGKLGVGDPVLYEGFTVGRVEKVMFDTNTKKAHYQLFIFEPYNGLIRKRTRFWLTSGVDMQISAEGFNLKIGSIESLLTGGVSFRVPNGYDPGELITKDKSVFRLYDSIKDVRERFFDEYLEYVMLFDESVRGLKAGAPVEYRGIRIGTVQKVPLNMAIGVREGFSNRPIPVLVRIELGRVAEHVSNETLESLKVNLEKEFGNGLRGTLKTGSLLTGALLVDLEIYKDEKPFVPRQYGEYTIFPTKAGGFAQIQREVMAVLKKVNNLPIEDTLTTLTRTMETSQQTLRATEKVASQLNNLLAQQETQALPGEIRKSLQQIQNTLNGYGPDGVPYQNLESALQQFEQVMADLQPVLRQLNDKPNSLIFSDEAPADPIPVGGKQ</sequence>
<evidence type="ECO:0000256" key="5">
    <source>
        <dbReference type="ARBA" id="ARBA00022989"/>
    </source>
</evidence>
<dbReference type="STRING" id="320778.ABT57_13915"/>
<gene>
    <name evidence="9" type="ORF">ABT57_13915</name>
</gene>
<feature type="domain" description="Mce/MlaD" evidence="8">
    <location>
        <begin position="159"/>
        <end position="220"/>
    </location>
</feature>
<keyword evidence="4 7" id="KW-0812">Transmembrane</keyword>
<dbReference type="OrthoDB" id="9806984at2"/>
<dbReference type="NCBIfam" id="NF008070">
    <property type="entry name" value="PRK10807.1"/>
    <property type="match status" value="1"/>
</dbReference>
<evidence type="ECO:0000256" key="3">
    <source>
        <dbReference type="ARBA" id="ARBA00022519"/>
    </source>
</evidence>